<dbReference type="PANTHER" id="PTHR46938">
    <property type="entry name" value="DISCOIDIN-1 SUBUNIT A-RELATED-RELATED"/>
    <property type="match status" value="1"/>
</dbReference>
<dbReference type="Gene3D" id="2.60.40.2080">
    <property type="match status" value="1"/>
</dbReference>
<evidence type="ECO:0000259" key="1">
    <source>
        <dbReference type="Pfam" id="PF09458"/>
    </source>
</evidence>
<reference evidence="2" key="2">
    <citation type="submission" date="2020-09" db="EMBL/GenBank/DDBJ databases">
        <authorList>
            <person name="Sun Q."/>
            <person name="Zhou Y."/>
        </authorList>
    </citation>
    <scope>NUCLEOTIDE SEQUENCE</scope>
    <source>
        <strain evidence="2">CGMCC 1.15880</strain>
    </source>
</reference>
<dbReference type="EMBL" id="BMKA01000001">
    <property type="protein sequence ID" value="GGA05192.1"/>
    <property type="molecule type" value="Genomic_DNA"/>
</dbReference>
<dbReference type="RefSeq" id="WP_188669840.1">
    <property type="nucleotide sequence ID" value="NZ_BMKA01000001.1"/>
</dbReference>
<keyword evidence="3" id="KW-1185">Reference proteome</keyword>
<reference evidence="2" key="1">
    <citation type="journal article" date="2014" name="Int. J. Syst. Evol. Microbiol.">
        <title>Complete genome sequence of Corynebacterium casei LMG S-19264T (=DSM 44701T), isolated from a smear-ripened cheese.</title>
        <authorList>
            <consortium name="US DOE Joint Genome Institute (JGI-PGF)"/>
            <person name="Walter F."/>
            <person name="Albersmeier A."/>
            <person name="Kalinowski J."/>
            <person name="Ruckert C."/>
        </authorList>
    </citation>
    <scope>NUCLEOTIDE SEQUENCE</scope>
    <source>
        <strain evidence="2">CGMCC 1.15880</strain>
    </source>
</reference>
<gene>
    <name evidence="2" type="ORF">GCM10011498_00830</name>
</gene>
<dbReference type="AlphaFoldDB" id="A0A916VM53"/>
<dbReference type="SUPFAM" id="SSF141086">
    <property type="entry name" value="Agglutinin HPA-like"/>
    <property type="match status" value="1"/>
</dbReference>
<dbReference type="GO" id="GO:0046871">
    <property type="term" value="F:N-acetylgalactosamine binding"/>
    <property type="evidence" value="ECO:0007669"/>
    <property type="project" value="TreeGrafter"/>
</dbReference>
<accession>A0A916VM53</accession>
<evidence type="ECO:0000313" key="2">
    <source>
        <dbReference type="EMBL" id="GGA05192.1"/>
    </source>
</evidence>
<dbReference type="InterPro" id="IPR037221">
    <property type="entry name" value="H-type_lectin_dom_sf"/>
</dbReference>
<dbReference type="Proteomes" id="UP000628017">
    <property type="component" value="Unassembled WGS sequence"/>
</dbReference>
<name>A0A916VM53_9RHOB</name>
<dbReference type="GO" id="GO:0098609">
    <property type="term" value="P:cell-cell adhesion"/>
    <property type="evidence" value="ECO:0007669"/>
    <property type="project" value="TreeGrafter"/>
</dbReference>
<dbReference type="GO" id="GO:0045335">
    <property type="term" value="C:phagocytic vesicle"/>
    <property type="evidence" value="ECO:0007669"/>
    <property type="project" value="TreeGrafter"/>
</dbReference>
<protein>
    <recommendedName>
        <fullName evidence="1">H-type lectin domain-containing protein</fullName>
    </recommendedName>
</protein>
<dbReference type="InterPro" id="IPR019019">
    <property type="entry name" value="H-type_lectin_domain"/>
</dbReference>
<dbReference type="GO" id="GO:0070492">
    <property type="term" value="F:oligosaccharide binding"/>
    <property type="evidence" value="ECO:0007669"/>
    <property type="project" value="TreeGrafter"/>
</dbReference>
<proteinExistence type="predicted"/>
<organism evidence="2 3">
    <name type="scientific">Neptunicoccus cionae</name>
    <dbReference type="NCBI Taxonomy" id="2035344"/>
    <lineage>
        <taxon>Bacteria</taxon>
        <taxon>Pseudomonadati</taxon>
        <taxon>Pseudomonadota</taxon>
        <taxon>Alphaproteobacteria</taxon>
        <taxon>Rhodobacterales</taxon>
        <taxon>Paracoccaceae</taxon>
        <taxon>Neptunicoccus</taxon>
    </lineage>
</organism>
<dbReference type="Pfam" id="PF09458">
    <property type="entry name" value="H_lectin"/>
    <property type="match status" value="1"/>
</dbReference>
<sequence length="119" mass="13248">MKKLYSSVTGIDQGSVQLFSDFEDGGEMWSGQGDRERWMPVQFSEPFKTVPAVFISLQLLDLHTGANHRTVTVAENITETGFDAVLRTWGDTRIARASAAWMAIGEVKGDEDWDIDYGS</sequence>
<dbReference type="PANTHER" id="PTHR46938:SF1">
    <property type="entry name" value="DISCOIDIN-1 SUBUNIT A-RELATED"/>
    <property type="match status" value="1"/>
</dbReference>
<dbReference type="GO" id="GO:0098636">
    <property type="term" value="C:protein complex involved in cell adhesion"/>
    <property type="evidence" value="ECO:0007669"/>
    <property type="project" value="TreeGrafter"/>
</dbReference>
<comment type="caution">
    <text evidence="2">The sequence shown here is derived from an EMBL/GenBank/DDBJ whole genome shotgun (WGS) entry which is preliminary data.</text>
</comment>
<dbReference type="GO" id="GO:0009986">
    <property type="term" value="C:cell surface"/>
    <property type="evidence" value="ECO:0007669"/>
    <property type="project" value="TreeGrafter"/>
</dbReference>
<evidence type="ECO:0000313" key="3">
    <source>
        <dbReference type="Proteomes" id="UP000628017"/>
    </source>
</evidence>
<dbReference type="InterPro" id="IPR052487">
    <property type="entry name" value="Galactose-binding_lectin"/>
</dbReference>
<feature type="domain" description="H-type lectin" evidence="1">
    <location>
        <begin position="40"/>
        <end position="104"/>
    </location>
</feature>
<dbReference type="GO" id="GO:0030247">
    <property type="term" value="F:polysaccharide binding"/>
    <property type="evidence" value="ECO:0007669"/>
    <property type="project" value="TreeGrafter"/>
</dbReference>